<dbReference type="GeneID" id="54574790"/>
<gene>
    <name evidence="1" type="ORF">BU26DRAFT_276563</name>
</gene>
<reference evidence="1" key="1">
    <citation type="journal article" date="2020" name="Stud. Mycol.">
        <title>101 Dothideomycetes genomes: a test case for predicting lifestyles and emergence of pathogens.</title>
        <authorList>
            <person name="Haridas S."/>
            <person name="Albert R."/>
            <person name="Binder M."/>
            <person name="Bloem J."/>
            <person name="Labutti K."/>
            <person name="Salamov A."/>
            <person name="Andreopoulos B."/>
            <person name="Baker S."/>
            <person name="Barry K."/>
            <person name="Bills G."/>
            <person name="Bluhm B."/>
            <person name="Cannon C."/>
            <person name="Castanera R."/>
            <person name="Culley D."/>
            <person name="Daum C."/>
            <person name="Ezra D."/>
            <person name="Gonzalez J."/>
            <person name="Henrissat B."/>
            <person name="Kuo A."/>
            <person name="Liang C."/>
            <person name="Lipzen A."/>
            <person name="Lutzoni F."/>
            <person name="Magnuson J."/>
            <person name="Mondo S."/>
            <person name="Nolan M."/>
            <person name="Ohm R."/>
            <person name="Pangilinan J."/>
            <person name="Park H.-J."/>
            <person name="Ramirez L."/>
            <person name="Alfaro M."/>
            <person name="Sun H."/>
            <person name="Tritt A."/>
            <person name="Yoshinaga Y."/>
            <person name="Zwiers L.-H."/>
            <person name="Turgeon B."/>
            <person name="Goodwin S."/>
            <person name="Spatafora J."/>
            <person name="Crous P."/>
            <person name="Grigoriev I."/>
        </authorList>
    </citation>
    <scope>NUCLEOTIDE SEQUENCE</scope>
    <source>
        <strain evidence="1">CBS 122368</strain>
    </source>
</reference>
<proteinExistence type="predicted"/>
<dbReference type="EMBL" id="ML987193">
    <property type="protein sequence ID" value="KAF2251123.1"/>
    <property type="molecule type" value="Genomic_DNA"/>
</dbReference>
<dbReference type="RefSeq" id="XP_033686127.1">
    <property type="nucleotide sequence ID" value="XM_033821460.1"/>
</dbReference>
<name>A0A6A6INR3_9PLEO</name>
<dbReference type="AlphaFoldDB" id="A0A6A6INR3"/>
<accession>A0A6A6INR3</accession>
<evidence type="ECO:0000313" key="1">
    <source>
        <dbReference type="EMBL" id="KAF2251123.1"/>
    </source>
</evidence>
<evidence type="ECO:0000313" key="2">
    <source>
        <dbReference type="Proteomes" id="UP000800094"/>
    </source>
</evidence>
<protein>
    <submittedName>
        <fullName evidence="1">Uncharacterized protein</fullName>
    </submittedName>
</protein>
<sequence>MPSLIDIPDQILLKIARYLTRDFVGEIHGGYEVSLSGFLFRPFEEEPHPDDDLRNLALACRKLRVSAQETLYRYPKVHDGTRPPSDKHTIALAYLLRTLIERPDLAEAVRKIDLPVHCRPSLHALNGSCDSETEELRGYCCDYEAIAEVCVQLLHEHKMHIWLAGRSQAEWIEEIRRGSEAALGGLMLNLLPNLEHLTVRSYGGNILEQASNYPTKYEWVVRKLFDPAFFFDGISGYSPKVVAGFAKLKSITSNGVLPWDIITLPTLRTLEYDFQYFTNGGLFEWFGMKHLPNNSTCSNITSLILNIEIEVLYYSDASRKLREYVSELLSRFTSLATLHLRLFFEQDPPGRRLPGGFPNLAKYEYPSHLLDHANLDTVTDLVVDTADLGNFKGTTIISPMESIMFPKLQHITMPQAAFFYWPYDTLTLPSTIETIGIIDSTRCLNAWAKDILDNRLEYPGLRRISFWCDEKKAPLALGEMLIPVPDGYDPACGIDPRQVKQEWDDMRPYDYVDDDIWERMHEAGIEVVFKQESKGWRKLPQ</sequence>
<dbReference type="Proteomes" id="UP000800094">
    <property type="component" value="Unassembled WGS sequence"/>
</dbReference>
<keyword evidence="2" id="KW-1185">Reference proteome</keyword>
<organism evidence="1 2">
    <name type="scientific">Trematosphaeria pertusa</name>
    <dbReference type="NCBI Taxonomy" id="390896"/>
    <lineage>
        <taxon>Eukaryota</taxon>
        <taxon>Fungi</taxon>
        <taxon>Dikarya</taxon>
        <taxon>Ascomycota</taxon>
        <taxon>Pezizomycotina</taxon>
        <taxon>Dothideomycetes</taxon>
        <taxon>Pleosporomycetidae</taxon>
        <taxon>Pleosporales</taxon>
        <taxon>Massarineae</taxon>
        <taxon>Trematosphaeriaceae</taxon>
        <taxon>Trematosphaeria</taxon>
    </lineage>
</organism>
<dbReference type="OrthoDB" id="3750626at2759"/>